<dbReference type="Pfam" id="PF17917">
    <property type="entry name" value="RT_RNaseH"/>
    <property type="match status" value="1"/>
</dbReference>
<dbReference type="FunFam" id="3.30.70.270:FF:000020">
    <property type="entry name" value="Transposon Tf2-6 polyprotein-like Protein"/>
    <property type="match status" value="1"/>
</dbReference>
<dbReference type="EMBL" id="CAMAPF010000933">
    <property type="protein sequence ID" value="CAH9124206.1"/>
    <property type="molecule type" value="Genomic_DNA"/>
</dbReference>
<dbReference type="InterPro" id="IPR005162">
    <property type="entry name" value="Retrotrans_gag_dom"/>
</dbReference>
<dbReference type="Pfam" id="PF00665">
    <property type="entry name" value="rve"/>
    <property type="match status" value="1"/>
</dbReference>
<keyword evidence="3" id="KW-0548">Nucleotidyltransferase</keyword>
<comment type="caution">
    <text evidence="10">The sequence shown here is derived from an EMBL/GenBank/DDBJ whole genome shotgun (WGS) entry which is preliminary data.</text>
</comment>
<dbReference type="InterPro" id="IPR001584">
    <property type="entry name" value="Integrase_cat-core"/>
</dbReference>
<gene>
    <name evidence="10" type="ORF">CEPIT_LOCUS25805</name>
</gene>
<accession>A0AAV0EPD3</accession>
<dbReference type="Proteomes" id="UP001152523">
    <property type="component" value="Unassembled WGS sequence"/>
</dbReference>
<dbReference type="Gene3D" id="3.30.70.270">
    <property type="match status" value="2"/>
</dbReference>
<dbReference type="PANTHER" id="PTHR37984:SF5">
    <property type="entry name" value="PROTEIN NYNRIN-LIKE"/>
    <property type="match status" value="1"/>
</dbReference>
<keyword evidence="6" id="KW-0378">Hydrolase</keyword>
<dbReference type="Pfam" id="PF00078">
    <property type="entry name" value="RVT_1"/>
    <property type="match status" value="1"/>
</dbReference>
<dbReference type="Gene3D" id="3.10.10.10">
    <property type="entry name" value="HIV Type 1 Reverse Transcriptase, subunit A, domain 1"/>
    <property type="match status" value="1"/>
</dbReference>
<dbReference type="SUPFAM" id="SSF53098">
    <property type="entry name" value="Ribonuclease H-like"/>
    <property type="match status" value="1"/>
</dbReference>
<evidence type="ECO:0000259" key="9">
    <source>
        <dbReference type="PROSITE" id="PS50994"/>
    </source>
</evidence>
<keyword evidence="2" id="KW-0808">Transferase</keyword>
<evidence type="ECO:0000313" key="10">
    <source>
        <dbReference type="EMBL" id="CAH9124206.1"/>
    </source>
</evidence>
<dbReference type="EC" id="2.7.7.49" evidence="1"/>
<organism evidence="10 11">
    <name type="scientific">Cuscuta epithymum</name>
    <dbReference type="NCBI Taxonomy" id="186058"/>
    <lineage>
        <taxon>Eukaryota</taxon>
        <taxon>Viridiplantae</taxon>
        <taxon>Streptophyta</taxon>
        <taxon>Embryophyta</taxon>
        <taxon>Tracheophyta</taxon>
        <taxon>Spermatophyta</taxon>
        <taxon>Magnoliopsida</taxon>
        <taxon>eudicotyledons</taxon>
        <taxon>Gunneridae</taxon>
        <taxon>Pentapetalae</taxon>
        <taxon>asterids</taxon>
        <taxon>lamiids</taxon>
        <taxon>Solanales</taxon>
        <taxon>Convolvulaceae</taxon>
        <taxon>Cuscuteae</taxon>
        <taxon>Cuscuta</taxon>
        <taxon>Cuscuta subgen. Cuscuta</taxon>
    </lineage>
</organism>
<dbReference type="Gene3D" id="2.40.70.10">
    <property type="entry name" value="Acid Proteases"/>
    <property type="match status" value="1"/>
</dbReference>
<feature type="region of interest" description="Disordered" evidence="8">
    <location>
        <begin position="310"/>
        <end position="348"/>
    </location>
</feature>
<evidence type="ECO:0000256" key="6">
    <source>
        <dbReference type="ARBA" id="ARBA00022801"/>
    </source>
</evidence>
<dbReference type="InterPro" id="IPR041373">
    <property type="entry name" value="RT_RNaseH"/>
</dbReference>
<dbReference type="GO" id="GO:0004519">
    <property type="term" value="F:endonuclease activity"/>
    <property type="evidence" value="ECO:0007669"/>
    <property type="project" value="UniProtKB-KW"/>
</dbReference>
<evidence type="ECO:0000313" key="11">
    <source>
        <dbReference type="Proteomes" id="UP001152523"/>
    </source>
</evidence>
<dbReference type="GO" id="GO:0003964">
    <property type="term" value="F:RNA-directed DNA polymerase activity"/>
    <property type="evidence" value="ECO:0007669"/>
    <property type="project" value="UniProtKB-KW"/>
</dbReference>
<evidence type="ECO:0000256" key="1">
    <source>
        <dbReference type="ARBA" id="ARBA00012493"/>
    </source>
</evidence>
<dbReference type="InterPro" id="IPR041588">
    <property type="entry name" value="Integrase_H2C2"/>
</dbReference>
<dbReference type="InterPro" id="IPR000477">
    <property type="entry name" value="RT_dom"/>
</dbReference>
<feature type="region of interest" description="Disordered" evidence="8">
    <location>
        <begin position="424"/>
        <end position="446"/>
    </location>
</feature>
<sequence>MLGRRSLNPDLIPLNDQVDLIGKRKKRRLQFAANPTMGDAQLMKEFGRPTVGASPSCIVLSEAARNYDLKTVHFNQLPSFYGLSSEDALIFIRDFYGIVQNFPLQGVTEDELRMRCFPYTLKDAAKTWFMSLTPGSLRTWADVYNKFIGKYYSQSKTSELRRKIANFTQAEGEPFHEAWERFKMLLTQCPHHGYSLALQNQTFYDGLTQGSQAIVDNAAGGAMGEKTAEQTLALYEMLGANSQQKSVRGKTQGMYEVGTSTELAIQISELSKQMKNMCSMMAMNQSAAAVTEMPEASLEQANMMNSYNQRPRNDPFSNSYNPGWRNHPNFSWSNAQQGNQPTVEPKKPSLEDTLQNFMQICSNNQQVNEQRFQRTDASLRKLEVQVGQIAESLQGHVQGKLPSQSEEAKAVTVLRSGKVIQKNEEQPVPKLPEKVEAEKKQEVEAEKKKEVEADSVYEESGLHKAKDPYIPPKPYVPPVPFPNRLKSSKFDKSFDEIYDLLSKVNVNLPLLEMITNMPAYAKFLKELNTRRRRYEPNEKIFVSKAVSAVLQKDLPPKLEDPGSFIITINLGNSRTEKAMLDLGASINLMPYSVYLKLGLNELKTTTMSLQLADRSIRYPRGIVEDVLVQVDKLIIPADFVVLDMSDQCKHVKDMPILLGRPFMVTAKTMIDVQNGKLTMSVLDETVEFSILKSMNMPADSDSCFALDMLDSIVPLSVLQEDELEFALTLDVQEFDDEKVSEMRDILDKTEVQSEEIVADCVLEKNQHVENPPQVQLKPLPSNLKYVFLGCDSTLPVIIASDLTQEQEEQLLKVLRKFKAAFGWAISDLKGISPTVCMNKILLEEGVTPCRQPQRRLNPNMKEVVRVEVLKLLDAGIIFPISDSKWVSPVQVVPKKSGITVVSNEKNELVPTRVTTGWRMCVDYRKLNAATKKDHFPLPFIDQMLERLAGHAFYCFLDGFQGYNQIPVAPEDQEKTTFTCPFGTFAFRRMSFGLCNAPGTFQRCMMSIFSDMIEKFVEVFMDDFSLFGDSFDHCLHNLSLVLERCVQMNLTLSWEKCNFMVKEGIILGHVISNRGIEVDRAKIDVIAKLPPPTSVRGVRSFLGHAGFYRRFIKDFSKICKPLCNLLAKDANFSFDDECLVAFNVLKEKLTSAPILAAPNWSYPFEIMCDASDFAIGAILGQRIDKLPYVIYYASRTLDDAQINYSTTEKELLAVVFALEKFRSYLIGSKVIVYSDHAALKYLLLKKDAKPRLIRWILLLQEFDLSIRDKKGSENVVADHLSRLPDQNGYSGKELEMPLNDRFPDEGLFSVMSKEPWYADLVNYLVTGKFHPDLNSQGRKHFLSKVKYYFWDEPYLFKICPDQTIRRCIPEHEQESVLHHSHTLNCGGHFSGKKTAFKVLQSGFYWPTLFKDAISFCAKCDRCQRVGNISKRHEMPLTNNLVVDLFDVWGIDFMGPFPTSFGFNYILVAVDYVSKWIEAIATRTNDSRVVLNFLKEVIFARFGTPRAIISDGGSHFCNKFFAGLLKKYGVTHRVATPYHPQTSGQVEVSNRQIKGILEKTVNPSRKDWANRLNDALWAYRTAYKTPIGMSPYRLVFGKPCHLPVELEHRAYWAIKALNFDLKEAGELRKLNLNELDEIRNDAYESAKIYKERTKFFHDKSILRRNFKPGMEVLLYDSRLRLFPGKLKSRWTGPFFIRQVFPHGAIELENPKSGNVFKVNGQRVKQYLRSEDVVEQVECLELREYRCSCCS</sequence>
<evidence type="ECO:0000256" key="2">
    <source>
        <dbReference type="ARBA" id="ARBA00022679"/>
    </source>
</evidence>
<proteinExistence type="predicted"/>
<evidence type="ECO:0000256" key="7">
    <source>
        <dbReference type="ARBA" id="ARBA00022918"/>
    </source>
</evidence>
<keyword evidence="7" id="KW-0695">RNA-directed DNA polymerase</keyword>
<dbReference type="CDD" id="cd01647">
    <property type="entry name" value="RT_LTR"/>
    <property type="match status" value="1"/>
</dbReference>
<dbReference type="Gene3D" id="3.30.420.10">
    <property type="entry name" value="Ribonuclease H-like superfamily/Ribonuclease H"/>
    <property type="match status" value="1"/>
</dbReference>
<feature type="compositionally biased region" description="Polar residues" evidence="8">
    <location>
        <begin position="310"/>
        <end position="321"/>
    </location>
</feature>
<dbReference type="Pfam" id="PF03732">
    <property type="entry name" value="Retrotrans_gag"/>
    <property type="match status" value="1"/>
</dbReference>
<keyword evidence="11" id="KW-1185">Reference proteome</keyword>
<evidence type="ECO:0000256" key="5">
    <source>
        <dbReference type="ARBA" id="ARBA00022759"/>
    </source>
</evidence>
<dbReference type="CDD" id="cd09274">
    <property type="entry name" value="RNase_HI_RT_Ty3"/>
    <property type="match status" value="1"/>
</dbReference>
<dbReference type="GO" id="GO:0015074">
    <property type="term" value="P:DNA integration"/>
    <property type="evidence" value="ECO:0007669"/>
    <property type="project" value="InterPro"/>
</dbReference>
<keyword evidence="4" id="KW-0540">Nuclease</keyword>
<dbReference type="SUPFAM" id="SSF56672">
    <property type="entry name" value="DNA/RNA polymerases"/>
    <property type="match status" value="1"/>
</dbReference>
<dbReference type="PROSITE" id="PS50994">
    <property type="entry name" value="INTEGRASE"/>
    <property type="match status" value="1"/>
</dbReference>
<dbReference type="Gene3D" id="1.10.340.70">
    <property type="match status" value="1"/>
</dbReference>
<dbReference type="InterPro" id="IPR021109">
    <property type="entry name" value="Peptidase_aspartic_dom_sf"/>
</dbReference>
<reference evidence="10" key="1">
    <citation type="submission" date="2022-07" db="EMBL/GenBank/DDBJ databases">
        <authorList>
            <person name="Macas J."/>
            <person name="Novak P."/>
            <person name="Neumann P."/>
        </authorList>
    </citation>
    <scope>NUCLEOTIDE SEQUENCE</scope>
</reference>
<feature type="domain" description="Integrase catalytic" evidence="9">
    <location>
        <begin position="1430"/>
        <end position="1597"/>
    </location>
</feature>
<evidence type="ECO:0000256" key="8">
    <source>
        <dbReference type="SAM" id="MobiDB-lite"/>
    </source>
</evidence>
<dbReference type="GO" id="GO:0016787">
    <property type="term" value="F:hydrolase activity"/>
    <property type="evidence" value="ECO:0007669"/>
    <property type="project" value="UniProtKB-KW"/>
</dbReference>
<evidence type="ECO:0000256" key="3">
    <source>
        <dbReference type="ARBA" id="ARBA00022695"/>
    </source>
</evidence>
<dbReference type="InterPro" id="IPR036397">
    <property type="entry name" value="RNaseH_sf"/>
</dbReference>
<dbReference type="PANTHER" id="PTHR37984">
    <property type="entry name" value="PROTEIN CBG26694"/>
    <property type="match status" value="1"/>
</dbReference>
<dbReference type="Pfam" id="PF17921">
    <property type="entry name" value="Integrase_H2C2"/>
    <property type="match status" value="1"/>
</dbReference>
<dbReference type="InterPro" id="IPR012337">
    <property type="entry name" value="RNaseH-like_sf"/>
</dbReference>
<dbReference type="FunFam" id="3.10.20.370:FF:000001">
    <property type="entry name" value="Retrovirus-related Pol polyprotein from transposon 17.6-like protein"/>
    <property type="match status" value="1"/>
</dbReference>
<protein>
    <recommendedName>
        <fullName evidence="1">RNA-directed DNA polymerase</fullName>
        <ecNumber evidence="1">2.7.7.49</ecNumber>
    </recommendedName>
</protein>
<name>A0AAV0EPD3_9ASTE</name>
<dbReference type="CDD" id="cd00303">
    <property type="entry name" value="retropepsin_like"/>
    <property type="match status" value="1"/>
</dbReference>
<dbReference type="GO" id="GO:0003676">
    <property type="term" value="F:nucleic acid binding"/>
    <property type="evidence" value="ECO:0007669"/>
    <property type="project" value="InterPro"/>
</dbReference>
<keyword evidence="5" id="KW-0255">Endonuclease</keyword>
<dbReference type="InterPro" id="IPR043502">
    <property type="entry name" value="DNA/RNA_pol_sf"/>
</dbReference>
<feature type="compositionally biased region" description="Polar residues" evidence="8">
    <location>
        <begin position="328"/>
        <end position="342"/>
    </location>
</feature>
<dbReference type="InterPro" id="IPR050951">
    <property type="entry name" value="Retrovirus_Pol_polyprotein"/>
</dbReference>
<evidence type="ECO:0000256" key="4">
    <source>
        <dbReference type="ARBA" id="ARBA00022722"/>
    </source>
</evidence>
<dbReference type="InterPro" id="IPR043128">
    <property type="entry name" value="Rev_trsase/Diguanyl_cyclase"/>
</dbReference>